<feature type="domain" description="HTH araC/xylS-type" evidence="4">
    <location>
        <begin position="181"/>
        <end position="265"/>
    </location>
</feature>
<dbReference type="PANTHER" id="PTHR46796:SF15">
    <property type="entry name" value="BLL1074 PROTEIN"/>
    <property type="match status" value="1"/>
</dbReference>
<evidence type="ECO:0000313" key="5">
    <source>
        <dbReference type="EMBL" id="WUV48817.1"/>
    </source>
</evidence>
<accession>A0ABZ1Z3X9</accession>
<dbReference type="InterPro" id="IPR018060">
    <property type="entry name" value="HTH_AraC"/>
</dbReference>
<evidence type="ECO:0000256" key="2">
    <source>
        <dbReference type="ARBA" id="ARBA00023125"/>
    </source>
</evidence>
<keyword evidence="3" id="KW-0804">Transcription</keyword>
<keyword evidence="1" id="KW-0805">Transcription regulation</keyword>
<reference evidence="5" key="1">
    <citation type="submission" date="2022-10" db="EMBL/GenBank/DDBJ databases">
        <title>The complete genomes of actinobacterial strains from the NBC collection.</title>
        <authorList>
            <person name="Joergensen T.S."/>
            <person name="Alvarez Arevalo M."/>
            <person name="Sterndorff E.B."/>
            <person name="Faurdal D."/>
            <person name="Vuksanovic O."/>
            <person name="Mourched A.-S."/>
            <person name="Charusanti P."/>
            <person name="Shaw S."/>
            <person name="Blin K."/>
            <person name="Weber T."/>
        </authorList>
    </citation>
    <scope>NUCLEOTIDE SEQUENCE</scope>
    <source>
        <strain evidence="5">NBC_01482</strain>
    </source>
</reference>
<dbReference type="EMBL" id="CP109441">
    <property type="protein sequence ID" value="WUV48817.1"/>
    <property type="molecule type" value="Genomic_DNA"/>
</dbReference>
<gene>
    <name evidence="5" type="ORF">OG563_11845</name>
</gene>
<dbReference type="PANTHER" id="PTHR46796">
    <property type="entry name" value="HTH-TYPE TRANSCRIPTIONAL ACTIVATOR RHAS-RELATED"/>
    <property type="match status" value="1"/>
</dbReference>
<keyword evidence="6" id="KW-1185">Reference proteome</keyword>
<evidence type="ECO:0000256" key="3">
    <source>
        <dbReference type="ARBA" id="ARBA00023163"/>
    </source>
</evidence>
<dbReference type="RefSeq" id="WP_327093617.1">
    <property type="nucleotide sequence ID" value="NZ_CP109149.1"/>
</dbReference>
<dbReference type="SMART" id="SM00342">
    <property type="entry name" value="HTH_ARAC"/>
    <property type="match status" value="1"/>
</dbReference>
<dbReference type="PROSITE" id="PS01124">
    <property type="entry name" value="HTH_ARAC_FAMILY_2"/>
    <property type="match status" value="1"/>
</dbReference>
<organism evidence="5 6">
    <name type="scientific">Nocardia vinacea</name>
    <dbReference type="NCBI Taxonomy" id="96468"/>
    <lineage>
        <taxon>Bacteria</taxon>
        <taxon>Bacillati</taxon>
        <taxon>Actinomycetota</taxon>
        <taxon>Actinomycetes</taxon>
        <taxon>Mycobacteriales</taxon>
        <taxon>Nocardiaceae</taxon>
        <taxon>Nocardia</taxon>
    </lineage>
</organism>
<evidence type="ECO:0000259" key="4">
    <source>
        <dbReference type="PROSITE" id="PS01124"/>
    </source>
</evidence>
<dbReference type="Pfam" id="PF20240">
    <property type="entry name" value="DUF6597"/>
    <property type="match status" value="1"/>
</dbReference>
<keyword evidence="2" id="KW-0238">DNA-binding</keyword>
<evidence type="ECO:0000256" key="1">
    <source>
        <dbReference type="ARBA" id="ARBA00023015"/>
    </source>
</evidence>
<dbReference type="Gene3D" id="1.10.10.60">
    <property type="entry name" value="Homeodomain-like"/>
    <property type="match status" value="1"/>
</dbReference>
<name>A0ABZ1Z3X9_9NOCA</name>
<dbReference type="SUPFAM" id="SSF46689">
    <property type="entry name" value="Homeodomain-like"/>
    <property type="match status" value="1"/>
</dbReference>
<proteinExistence type="predicted"/>
<evidence type="ECO:0000313" key="6">
    <source>
        <dbReference type="Proteomes" id="UP001432062"/>
    </source>
</evidence>
<protein>
    <submittedName>
        <fullName evidence="5">Helix-turn-helix domain-containing protein</fullName>
    </submittedName>
</protein>
<dbReference type="Pfam" id="PF12833">
    <property type="entry name" value="HTH_18"/>
    <property type="match status" value="1"/>
</dbReference>
<dbReference type="InterPro" id="IPR009057">
    <property type="entry name" value="Homeodomain-like_sf"/>
</dbReference>
<dbReference type="InterPro" id="IPR050204">
    <property type="entry name" value="AraC_XylS_family_regulators"/>
</dbReference>
<sequence length="278" mass="30216">MEPTTEVVTARPAPALAAFIDGYLGYRLSGFAPGLHRGLPSRHMTFIVSIGPSIDVVAQTDSRQSPEDYRCVLSGLQASSAVISHNGYQEGIGIELTPLGSRALFGLPASALWNTSVECAEVAGPVGRQLWEELQELSSWPERFAACDRVLTRLACHDRLVTPELTWAWRTLVESDGAAQIGPLAEEIGWSRQHLARRFGAEFGLGPKLAARIARFERARRMIGHTPSYVTIAQVAATCGYYDQAHLDRDFAELAGCSPTAWLAEEIPSVQDPERSGG</sequence>
<dbReference type="Proteomes" id="UP001432062">
    <property type="component" value="Chromosome"/>
</dbReference>
<dbReference type="InterPro" id="IPR046532">
    <property type="entry name" value="DUF6597"/>
</dbReference>